<feature type="transmembrane region" description="Helical" evidence="7">
    <location>
        <begin position="788"/>
        <end position="809"/>
    </location>
</feature>
<feature type="transmembrane region" description="Helical" evidence="7">
    <location>
        <begin position="829"/>
        <end position="848"/>
    </location>
</feature>
<feature type="transmembrane region" description="Helical" evidence="7">
    <location>
        <begin position="383"/>
        <end position="406"/>
    </location>
</feature>
<dbReference type="GO" id="GO:0005886">
    <property type="term" value="C:plasma membrane"/>
    <property type="evidence" value="ECO:0007669"/>
    <property type="project" value="UniProtKB-SubCell"/>
</dbReference>
<feature type="domain" description="ABC3 transporter permease C-terminal" evidence="8">
    <location>
        <begin position="338"/>
        <end position="447"/>
    </location>
</feature>
<feature type="compositionally biased region" description="Basic and acidic residues" evidence="6">
    <location>
        <begin position="168"/>
        <end position="179"/>
    </location>
</feature>
<keyword evidence="4 7" id="KW-1133">Transmembrane helix</keyword>
<evidence type="ECO:0000256" key="4">
    <source>
        <dbReference type="ARBA" id="ARBA00022989"/>
    </source>
</evidence>
<organism evidence="9 10">
    <name type="scientific">Coriobacterium glomerans (strain ATCC 49209 / DSM 20642 / JCM 10262 / PW2)</name>
    <dbReference type="NCBI Taxonomy" id="700015"/>
    <lineage>
        <taxon>Bacteria</taxon>
        <taxon>Bacillati</taxon>
        <taxon>Actinomycetota</taxon>
        <taxon>Coriobacteriia</taxon>
        <taxon>Coriobacteriales</taxon>
        <taxon>Coriobacteriaceae</taxon>
        <taxon>Coriobacterium</taxon>
    </lineage>
</organism>
<evidence type="ECO:0000256" key="1">
    <source>
        <dbReference type="ARBA" id="ARBA00004651"/>
    </source>
</evidence>
<protein>
    <recommendedName>
        <fullName evidence="8">ABC3 transporter permease C-terminal domain-containing protein</fullName>
    </recommendedName>
</protein>
<evidence type="ECO:0000256" key="3">
    <source>
        <dbReference type="ARBA" id="ARBA00022692"/>
    </source>
</evidence>
<evidence type="ECO:0000313" key="10">
    <source>
        <dbReference type="Proteomes" id="UP000006851"/>
    </source>
</evidence>
<dbReference type="InterPro" id="IPR038766">
    <property type="entry name" value="Membrane_comp_ABC_pdt"/>
</dbReference>
<feature type="transmembrane region" description="Helical" evidence="7">
    <location>
        <begin position="426"/>
        <end position="451"/>
    </location>
</feature>
<dbReference type="Pfam" id="PF02687">
    <property type="entry name" value="FtsX"/>
    <property type="match status" value="2"/>
</dbReference>
<proteinExistence type="predicted"/>
<dbReference type="PANTHER" id="PTHR30287">
    <property type="entry name" value="MEMBRANE COMPONENT OF PREDICTED ABC SUPERFAMILY METABOLITE UPTAKE TRANSPORTER"/>
    <property type="match status" value="1"/>
</dbReference>
<evidence type="ECO:0000256" key="7">
    <source>
        <dbReference type="SAM" id="Phobius"/>
    </source>
</evidence>
<accession>F2NAH8</accession>
<evidence type="ECO:0000259" key="8">
    <source>
        <dbReference type="Pfam" id="PF02687"/>
    </source>
</evidence>
<dbReference type="STRING" id="700015.Corgl_0386"/>
<feature type="transmembrane region" description="Helical" evidence="7">
    <location>
        <begin position="334"/>
        <end position="355"/>
    </location>
</feature>
<dbReference type="AlphaFoldDB" id="F2NAH8"/>
<feature type="transmembrane region" description="Helical" evidence="7">
    <location>
        <begin position="34"/>
        <end position="54"/>
    </location>
</feature>
<evidence type="ECO:0000256" key="6">
    <source>
        <dbReference type="SAM" id="MobiDB-lite"/>
    </source>
</evidence>
<name>F2NAH8_CORGP</name>
<feature type="transmembrane region" description="Helical" evidence="7">
    <location>
        <begin position="734"/>
        <end position="754"/>
    </location>
</feature>
<dbReference type="PANTHER" id="PTHR30287:SF1">
    <property type="entry name" value="INNER MEMBRANE PROTEIN"/>
    <property type="match status" value="1"/>
</dbReference>
<feature type="region of interest" description="Disordered" evidence="6">
    <location>
        <begin position="168"/>
        <end position="190"/>
    </location>
</feature>
<feature type="transmembrane region" description="Helical" evidence="7">
    <location>
        <begin position="504"/>
        <end position="524"/>
    </location>
</feature>
<evidence type="ECO:0000256" key="5">
    <source>
        <dbReference type="ARBA" id="ARBA00023136"/>
    </source>
</evidence>
<dbReference type="HOGENOM" id="CLU_005531_0_1_11"/>
<keyword evidence="3 7" id="KW-0812">Transmembrane</keyword>
<comment type="subcellular location">
    <subcellularLocation>
        <location evidence="1">Cell membrane</location>
        <topology evidence="1">Multi-pass membrane protein</topology>
    </subcellularLocation>
</comment>
<evidence type="ECO:0000313" key="9">
    <source>
        <dbReference type="EMBL" id="AEB06505.1"/>
    </source>
</evidence>
<feature type="domain" description="ABC3 transporter permease C-terminal" evidence="8">
    <location>
        <begin position="738"/>
        <end position="848"/>
    </location>
</feature>
<gene>
    <name evidence="9" type="ordered locus">Corgl_0386</name>
</gene>
<sequence length="864" mass="92882">MAASRDSRSRLCGHVPHALATDIRRTLTGSPKRLISLFVITALGATMLVGLRAACDDLLASADSFFDAQDLYDVSVQSTLGLTDADIEALGSVEGVSAAEGGYTEQAYTEVSGAAERVDIKALSAQGMNRPRVLCGELPNTPDEIAVTQKYADAAGVGIGDVATFDSGARDARPSDSSDRSSAPVSSGEKTGEVFERRAYRITAVVLDPADVNAGGETMAFRAAEGARYTFFMSRAAVRDPNVYTVAYLSVLGARDVPCYSDAYDSLIDRVKRRAEDIRPQREQARSEELRALMPAQLDGSTPDGVHGAAWYIQDRTALAGYASVDADAGSIRAIATVFPVIFFVVAVLISLTSVTRLVEEQRGLIGLYKALGYGRWAIVSKYMIYALSASLVGGVIGDLIGFVALPEIMFTIFSSMYALPGYDLGFNALDAVLGIALFAAGTTGAALIVCDHELRENPSQLMRPRAPRAGRRVMLERVAPLWRRLSFLNKVAVRNLVRYKRRFFMTVLGIAACMALMVCGLGIRDTVASLKSRQYGPSAISRYDLMAISADADYDRARELLGSSKGVRDMIGARIDSLSVSARDASESAQLVVVPDGEDLASYIRLSDMDGCAQNLPDDGIGVLITKNAQQVLGFHIGDKVELRDTALRRAEVRVDGITLNYLGNYVFMSEGTYKRAFGFDCAPNAFLAHLIGPSSAQIALARDLGRNSAFRSVMSTAEATTDFSESFKIIDLVVVVVGTMAGALAFAVVFTLTNTNISERERELATIKVLGFRRGEVRRYINKETIIMTLAGIALGCPFGFAITRLLTVALKMPSLYFDTVVAPQSYLIAGAVSLAFSLIVSAMAMRSLDRVDMVGALKSAE</sequence>
<dbReference type="RefSeq" id="WP_013708248.1">
    <property type="nucleotide sequence ID" value="NC_015389.1"/>
</dbReference>
<dbReference type="eggNOG" id="COG0577">
    <property type="taxonomic scope" value="Bacteria"/>
</dbReference>
<dbReference type="EMBL" id="CP002628">
    <property type="protein sequence ID" value="AEB06505.1"/>
    <property type="molecule type" value="Genomic_DNA"/>
</dbReference>
<dbReference type="KEGG" id="cgo:Corgl_0386"/>
<keyword evidence="2" id="KW-1003">Cell membrane</keyword>
<dbReference type="InterPro" id="IPR003838">
    <property type="entry name" value="ABC3_permease_C"/>
</dbReference>
<keyword evidence="10" id="KW-1185">Reference proteome</keyword>
<keyword evidence="5 7" id="KW-0472">Membrane</keyword>
<reference evidence="10" key="1">
    <citation type="journal article" date="2013" name="Stand. Genomic Sci.">
        <title>Complete genome sequence of Coriobacterium glomerans type strain (PW2(T)) from the midgut of Pyrrhocoris apterus L. (red soldier bug).</title>
        <authorList>
            <person name="Stackebrandt E."/>
            <person name="Zeytun A."/>
            <person name="Lapidus A."/>
            <person name="Nolan M."/>
            <person name="Lucas S."/>
            <person name="Hammon N."/>
            <person name="Deshpande S."/>
            <person name="Cheng J.F."/>
            <person name="Tapia R."/>
            <person name="Goodwin L.A."/>
            <person name="Pitluck S."/>
            <person name="Liolios K."/>
            <person name="Pagani I."/>
            <person name="Ivanova N."/>
            <person name="Mavromatis K."/>
            <person name="Mikhailova N."/>
            <person name="Huntemann M."/>
            <person name="Pati A."/>
            <person name="Chen A."/>
            <person name="Palaniappan K."/>
            <person name="Chang Y.J."/>
            <person name="Land M."/>
            <person name="Hauser L."/>
            <person name="Rohde M."/>
            <person name="Pukall R."/>
            <person name="Goker M."/>
            <person name="Detter J.C."/>
            <person name="Woyke T."/>
            <person name="Bristow J."/>
            <person name="Eisen J.A."/>
            <person name="Markowitz V."/>
            <person name="Hugenholtz P."/>
            <person name="Kyrpides N.C."/>
            <person name="Klenk H.P."/>
        </authorList>
    </citation>
    <scope>NUCLEOTIDE SEQUENCE</scope>
    <source>
        <strain evidence="10">ATCC 49209 / DSM 20642 / JCM 10262 / PW2</strain>
    </source>
</reference>
<dbReference type="Proteomes" id="UP000006851">
    <property type="component" value="Chromosome"/>
</dbReference>
<evidence type="ECO:0000256" key="2">
    <source>
        <dbReference type="ARBA" id="ARBA00022475"/>
    </source>
</evidence>